<evidence type="ECO:0000256" key="5">
    <source>
        <dbReference type="ARBA" id="ARBA00022737"/>
    </source>
</evidence>
<evidence type="ECO:0000256" key="9">
    <source>
        <dbReference type="ARBA" id="ARBA00023132"/>
    </source>
</evidence>
<comment type="similarity">
    <text evidence="2">Belongs to the WD repeat SEC13 family.</text>
</comment>
<dbReference type="GO" id="GO:0031080">
    <property type="term" value="C:nuclear pore outer ring"/>
    <property type="evidence" value="ECO:0007669"/>
    <property type="project" value="TreeGrafter"/>
</dbReference>
<dbReference type="GO" id="GO:0035859">
    <property type="term" value="C:Seh1-associated complex"/>
    <property type="evidence" value="ECO:0007669"/>
    <property type="project" value="TreeGrafter"/>
</dbReference>
<dbReference type="InterPro" id="IPR020472">
    <property type="entry name" value="WD40_PAC1"/>
</dbReference>
<dbReference type="Pfam" id="PF00400">
    <property type="entry name" value="WD40"/>
    <property type="match status" value="4"/>
</dbReference>
<feature type="compositionally biased region" description="Low complexity" evidence="12">
    <location>
        <begin position="193"/>
        <end position="212"/>
    </location>
</feature>
<dbReference type="PANTHER" id="PTHR11024">
    <property type="entry name" value="NUCLEAR PORE COMPLEX PROTEIN SEC13 / SEH1 FAMILY MEMBER"/>
    <property type="match status" value="1"/>
</dbReference>
<keyword evidence="7" id="KW-0653">Protein transport</keyword>
<evidence type="ECO:0000256" key="11">
    <source>
        <dbReference type="PROSITE-ProRule" id="PRU00221"/>
    </source>
</evidence>
<dbReference type="EMBL" id="KV428020">
    <property type="protein sequence ID" value="KZT41541.1"/>
    <property type="molecule type" value="Genomic_DNA"/>
</dbReference>
<feature type="region of interest" description="Disordered" evidence="12">
    <location>
        <begin position="187"/>
        <end position="213"/>
    </location>
</feature>
<dbReference type="GO" id="GO:0051028">
    <property type="term" value="P:mRNA transport"/>
    <property type="evidence" value="ECO:0007669"/>
    <property type="project" value="UniProtKB-KW"/>
</dbReference>
<proteinExistence type="inferred from homology"/>
<feature type="repeat" description="WD" evidence="11">
    <location>
        <begin position="342"/>
        <end position="374"/>
    </location>
</feature>
<name>A0A166GCK5_9AGAM</name>
<feature type="repeat" description="WD" evidence="11">
    <location>
        <begin position="8"/>
        <end position="45"/>
    </location>
</feature>
<keyword evidence="3" id="KW-0813">Transport</keyword>
<keyword evidence="9" id="KW-0906">Nuclear pore complex</keyword>
<dbReference type="PANTHER" id="PTHR11024:SF3">
    <property type="entry name" value="NUCLEOPORIN SEH1"/>
    <property type="match status" value="1"/>
</dbReference>
<evidence type="ECO:0000313" key="13">
    <source>
        <dbReference type="EMBL" id="KZT41541.1"/>
    </source>
</evidence>
<dbReference type="AlphaFoldDB" id="A0A166GCK5"/>
<evidence type="ECO:0000256" key="8">
    <source>
        <dbReference type="ARBA" id="ARBA00023010"/>
    </source>
</evidence>
<evidence type="ECO:0000256" key="3">
    <source>
        <dbReference type="ARBA" id="ARBA00022448"/>
    </source>
</evidence>
<dbReference type="GO" id="GO:0015031">
    <property type="term" value="P:protein transport"/>
    <property type="evidence" value="ECO:0007669"/>
    <property type="project" value="UniProtKB-KW"/>
</dbReference>
<keyword evidence="10" id="KW-0539">Nucleus</keyword>
<dbReference type="InterPro" id="IPR001680">
    <property type="entry name" value="WD40_rpt"/>
</dbReference>
<dbReference type="SMART" id="SM00320">
    <property type="entry name" value="WD40"/>
    <property type="match status" value="5"/>
</dbReference>
<evidence type="ECO:0000256" key="6">
    <source>
        <dbReference type="ARBA" id="ARBA00022816"/>
    </source>
</evidence>
<dbReference type="Gene3D" id="2.130.10.10">
    <property type="entry name" value="YVTN repeat-like/Quinoprotein amine dehydrogenase"/>
    <property type="match status" value="1"/>
</dbReference>
<sequence>MIQTGLISPAHDDLVCDAAFDFYGSRLATCSLDQRIKIWRMENEETGAWACEDEWKAHEAPIAKLSWAHPEFGAVIASASFDRAVKIWEQAPSFLVEQRPSGSGTARWIERALLTEAKGSVRAVEFAPSHFGLRLATLATDNTLRIYESLDQQHWNLSDSLDVAALPSSTPGTPHASNTVVATPTQTHANLDGGATTPTPQAGATPGHPGAGIKEADGGWSLSWCKDHYWGQILAVSWGTRGQVKIVQVSTPQQQTHTLLTLDPFAPSPSTDSNGDTEPPVTYAITSVSWAPSCGRSYHLIATGSRDGHVRIWRVRPPSVFPKEGEESSEKEKWAATLVGDFSEHRLSVGRVEWNVTGTILSSAGNDGRVRLWKATLGNVWRSMGSISAEQATEKEKTGEKDIMEE</sequence>
<keyword evidence="4 11" id="KW-0853">WD repeat</keyword>
<evidence type="ECO:0000256" key="10">
    <source>
        <dbReference type="ARBA" id="ARBA00023242"/>
    </source>
</evidence>
<protein>
    <submittedName>
        <fullName evidence="13">WD40 repeat-like protein</fullName>
    </submittedName>
</protein>
<evidence type="ECO:0000256" key="2">
    <source>
        <dbReference type="ARBA" id="ARBA00010102"/>
    </source>
</evidence>
<keyword evidence="8" id="KW-0811">Translocation</keyword>
<dbReference type="GO" id="GO:0034198">
    <property type="term" value="P:cellular response to amino acid starvation"/>
    <property type="evidence" value="ECO:0007669"/>
    <property type="project" value="TreeGrafter"/>
</dbReference>
<dbReference type="PROSITE" id="PS50082">
    <property type="entry name" value="WD_REPEATS_2"/>
    <property type="match status" value="4"/>
</dbReference>
<dbReference type="InterPro" id="IPR015943">
    <property type="entry name" value="WD40/YVTN_repeat-like_dom_sf"/>
</dbReference>
<dbReference type="GO" id="GO:1904263">
    <property type="term" value="P:positive regulation of TORC1 signaling"/>
    <property type="evidence" value="ECO:0007669"/>
    <property type="project" value="TreeGrafter"/>
</dbReference>
<dbReference type="Proteomes" id="UP000076798">
    <property type="component" value="Unassembled WGS sequence"/>
</dbReference>
<dbReference type="InterPro" id="IPR036322">
    <property type="entry name" value="WD40_repeat_dom_sf"/>
</dbReference>
<accession>A0A166GCK5</accession>
<dbReference type="InterPro" id="IPR037363">
    <property type="entry name" value="Sec13/Seh1_fam"/>
</dbReference>
<comment type="subcellular location">
    <subcellularLocation>
        <location evidence="1">Nucleus</location>
        <location evidence="1">Nuclear pore complex</location>
    </subcellularLocation>
</comment>
<evidence type="ECO:0000256" key="1">
    <source>
        <dbReference type="ARBA" id="ARBA00004567"/>
    </source>
</evidence>
<dbReference type="STRING" id="1314776.A0A166GCK5"/>
<evidence type="ECO:0000256" key="4">
    <source>
        <dbReference type="ARBA" id="ARBA00022574"/>
    </source>
</evidence>
<keyword evidence="6" id="KW-0509">mRNA transport</keyword>
<organism evidence="13 14">
    <name type="scientific">Sistotremastrum suecicum HHB10207 ss-3</name>
    <dbReference type="NCBI Taxonomy" id="1314776"/>
    <lineage>
        <taxon>Eukaryota</taxon>
        <taxon>Fungi</taxon>
        <taxon>Dikarya</taxon>
        <taxon>Basidiomycota</taxon>
        <taxon>Agaricomycotina</taxon>
        <taxon>Agaricomycetes</taxon>
        <taxon>Sistotremastrales</taxon>
        <taxon>Sistotremastraceae</taxon>
        <taxon>Sistotremastrum</taxon>
    </lineage>
</organism>
<dbReference type="PRINTS" id="PR00320">
    <property type="entry name" value="GPROTEINBRPT"/>
</dbReference>
<evidence type="ECO:0000313" key="14">
    <source>
        <dbReference type="Proteomes" id="UP000076798"/>
    </source>
</evidence>
<dbReference type="OrthoDB" id="5566198at2759"/>
<reference evidence="13 14" key="1">
    <citation type="journal article" date="2016" name="Mol. Biol. Evol.">
        <title>Comparative Genomics of Early-Diverging Mushroom-Forming Fungi Provides Insights into the Origins of Lignocellulose Decay Capabilities.</title>
        <authorList>
            <person name="Nagy L.G."/>
            <person name="Riley R."/>
            <person name="Tritt A."/>
            <person name="Adam C."/>
            <person name="Daum C."/>
            <person name="Floudas D."/>
            <person name="Sun H."/>
            <person name="Yadav J.S."/>
            <person name="Pangilinan J."/>
            <person name="Larsson K.H."/>
            <person name="Matsuura K."/>
            <person name="Barry K."/>
            <person name="Labutti K."/>
            <person name="Kuo R."/>
            <person name="Ohm R.A."/>
            <person name="Bhattacharya S.S."/>
            <person name="Shirouzu T."/>
            <person name="Yoshinaga Y."/>
            <person name="Martin F.M."/>
            <person name="Grigoriev I.V."/>
            <person name="Hibbett D.S."/>
        </authorList>
    </citation>
    <scope>NUCLEOTIDE SEQUENCE [LARGE SCALE GENOMIC DNA]</scope>
    <source>
        <strain evidence="13 14">HHB10207 ss-3</strain>
    </source>
</reference>
<dbReference type="SUPFAM" id="SSF50978">
    <property type="entry name" value="WD40 repeat-like"/>
    <property type="match status" value="1"/>
</dbReference>
<feature type="repeat" description="WD" evidence="11">
    <location>
        <begin position="285"/>
        <end position="316"/>
    </location>
</feature>
<evidence type="ECO:0000256" key="7">
    <source>
        <dbReference type="ARBA" id="ARBA00022927"/>
    </source>
</evidence>
<evidence type="ECO:0000256" key="12">
    <source>
        <dbReference type="SAM" id="MobiDB-lite"/>
    </source>
</evidence>
<keyword evidence="5" id="KW-0677">Repeat</keyword>
<dbReference type="PROSITE" id="PS50294">
    <property type="entry name" value="WD_REPEATS_REGION"/>
    <property type="match status" value="1"/>
</dbReference>
<keyword evidence="14" id="KW-1185">Reference proteome</keyword>
<dbReference type="GO" id="GO:0005198">
    <property type="term" value="F:structural molecule activity"/>
    <property type="evidence" value="ECO:0007669"/>
    <property type="project" value="InterPro"/>
</dbReference>
<gene>
    <name evidence="13" type="ORF">SISSUDRAFT_256761</name>
</gene>
<feature type="repeat" description="WD" evidence="11">
    <location>
        <begin position="55"/>
        <end position="89"/>
    </location>
</feature>